<keyword evidence="2" id="KW-1133">Transmembrane helix</keyword>
<comment type="caution">
    <text evidence="3">The sequence shown here is derived from an EMBL/GenBank/DDBJ whole genome shotgun (WGS) entry which is preliminary data.</text>
</comment>
<feature type="coiled-coil region" evidence="1">
    <location>
        <begin position="73"/>
        <end position="125"/>
    </location>
</feature>
<dbReference type="AlphaFoldDB" id="A0A840PS59"/>
<name>A0A840PS59_9ACTN</name>
<protein>
    <submittedName>
        <fullName evidence="3">Uncharacterized protein</fullName>
    </submittedName>
</protein>
<organism evidence="3 4">
    <name type="scientific">Thermocatellispora tengchongensis</name>
    <dbReference type="NCBI Taxonomy" id="1073253"/>
    <lineage>
        <taxon>Bacteria</taxon>
        <taxon>Bacillati</taxon>
        <taxon>Actinomycetota</taxon>
        <taxon>Actinomycetes</taxon>
        <taxon>Streptosporangiales</taxon>
        <taxon>Streptosporangiaceae</taxon>
        <taxon>Thermocatellispora</taxon>
    </lineage>
</organism>
<proteinExistence type="predicted"/>
<feature type="transmembrane region" description="Helical" evidence="2">
    <location>
        <begin position="33"/>
        <end position="52"/>
    </location>
</feature>
<dbReference type="EMBL" id="JACHGN010000035">
    <property type="protein sequence ID" value="MBB5139957.1"/>
    <property type="molecule type" value="Genomic_DNA"/>
</dbReference>
<evidence type="ECO:0000313" key="4">
    <source>
        <dbReference type="Proteomes" id="UP000578449"/>
    </source>
</evidence>
<keyword evidence="2" id="KW-0472">Membrane</keyword>
<accession>A0A840PS59</accession>
<dbReference type="Proteomes" id="UP000578449">
    <property type="component" value="Unassembled WGS sequence"/>
</dbReference>
<feature type="transmembrane region" description="Helical" evidence="2">
    <location>
        <begin position="145"/>
        <end position="166"/>
    </location>
</feature>
<gene>
    <name evidence="3" type="ORF">HNP84_009722</name>
</gene>
<dbReference type="RefSeq" id="WP_185056767.1">
    <property type="nucleotide sequence ID" value="NZ_BAABIX010000005.1"/>
</dbReference>
<keyword evidence="4" id="KW-1185">Reference proteome</keyword>
<sequence>MHRRKLYTLLVAAAAAIPFGLAIWMVLNRIEHAVLVATPIALLSYGLASSILEGSERLRQAEEDPVEVLRRRIRRVNRAFDEAATLMQELQRDFAAQEAARDALIAQAEEQRQVLSVSKEDAEKIRKILTGETKETIRAELRREWGFFLAGVLVSAALSIPIGIWVNSIS</sequence>
<keyword evidence="2" id="KW-0812">Transmembrane</keyword>
<evidence type="ECO:0000256" key="2">
    <source>
        <dbReference type="SAM" id="Phobius"/>
    </source>
</evidence>
<evidence type="ECO:0000256" key="1">
    <source>
        <dbReference type="SAM" id="Coils"/>
    </source>
</evidence>
<reference evidence="3 4" key="1">
    <citation type="submission" date="2020-08" db="EMBL/GenBank/DDBJ databases">
        <title>Genomic Encyclopedia of Type Strains, Phase IV (KMG-IV): sequencing the most valuable type-strain genomes for metagenomic binning, comparative biology and taxonomic classification.</title>
        <authorList>
            <person name="Goeker M."/>
        </authorList>
    </citation>
    <scope>NUCLEOTIDE SEQUENCE [LARGE SCALE GENOMIC DNA]</scope>
    <source>
        <strain evidence="3 4">DSM 45615</strain>
    </source>
</reference>
<feature type="transmembrane region" description="Helical" evidence="2">
    <location>
        <begin position="7"/>
        <end position="27"/>
    </location>
</feature>
<evidence type="ECO:0000313" key="3">
    <source>
        <dbReference type="EMBL" id="MBB5139957.1"/>
    </source>
</evidence>
<keyword evidence="1" id="KW-0175">Coiled coil</keyword>